<evidence type="ECO:0000259" key="15">
    <source>
        <dbReference type="PROSITE" id="PS51686"/>
    </source>
</evidence>
<reference evidence="16 17" key="1">
    <citation type="submission" date="2021-01" db="EMBL/GenBank/DDBJ databases">
        <title>FDA dAtabase for Regulatory Grade micrObial Sequences (FDA-ARGOS): Supporting development and validation of Infectious Disease Dx tests.</title>
        <authorList>
            <person name="Nelson B."/>
            <person name="Plummer A."/>
            <person name="Tallon L."/>
            <person name="Sadzewicz L."/>
            <person name="Zhao X."/>
            <person name="Boylan J."/>
            <person name="Ott S."/>
            <person name="Bowen H."/>
            <person name="Vavikolanu K."/>
            <person name="Mehta A."/>
            <person name="Aluvathingal J."/>
            <person name="Nadendla S."/>
            <person name="Myers T."/>
            <person name="Yan Y."/>
            <person name="Sichtig H."/>
        </authorList>
    </citation>
    <scope>NUCLEOTIDE SEQUENCE [LARGE SCALE GENOMIC DNA]</scope>
    <source>
        <strain evidence="16 17">FDAARGOS_1161</strain>
    </source>
</reference>
<evidence type="ECO:0000256" key="13">
    <source>
        <dbReference type="ARBA" id="ARBA00047283"/>
    </source>
</evidence>
<dbReference type="AlphaFoldDB" id="A0A974NPE8"/>
<dbReference type="Pfam" id="PF01029">
    <property type="entry name" value="NusB"/>
    <property type="match status" value="1"/>
</dbReference>
<dbReference type="InterPro" id="IPR029063">
    <property type="entry name" value="SAM-dependent_MTases_sf"/>
</dbReference>
<evidence type="ECO:0000256" key="8">
    <source>
        <dbReference type="ARBA" id="ARBA00022679"/>
    </source>
</evidence>
<dbReference type="PROSITE" id="PS51686">
    <property type="entry name" value="SAM_MT_RSMB_NOP"/>
    <property type="match status" value="1"/>
</dbReference>
<keyword evidence="10 14" id="KW-0694">RNA-binding</keyword>
<dbReference type="SUPFAM" id="SSF48013">
    <property type="entry name" value="NusB-like"/>
    <property type="match status" value="1"/>
</dbReference>
<gene>
    <name evidence="16" type="primary">rsmB</name>
    <name evidence="16" type="ORF">I6J18_06950</name>
</gene>
<keyword evidence="17" id="KW-1185">Reference proteome</keyword>
<feature type="binding site" evidence="14">
    <location>
        <position position="284"/>
    </location>
    <ligand>
        <name>S-adenosyl-L-methionine</name>
        <dbReference type="ChEBI" id="CHEBI:59789"/>
    </ligand>
</feature>
<dbReference type="Pfam" id="PF01189">
    <property type="entry name" value="Methyltr_RsmB-F"/>
    <property type="match status" value="1"/>
</dbReference>
<dbReference type="KEGG" id="ppsr:I6J18_06950"/>
<dbReference type="RefSeq" id="WP_040374141.1">
    <property type="nucleotide sequence ID" value="NZ_CP068053.1"/>
</dbReference>
<dbReference type="GO" id="GO:0006355">
    <property type="term" value="P:regulation of DNA-templated transcription"/>
    <property type="evidence" value="ECO:0007669"/>
    <property type="project" value="InterPro"/>
</dbReference>
<dbReference type="EC" id="2.1.1.176" evidence="4"/>
<dbReference type="FunFam" id="1.10.940.10:FF:000006">
    <property type="entry name" value="16S rRNA (Cytosine(967)-C(5))-methyltransferase RsmB"/>
    <property type="match status" value="1"/>
</dbReference>
<dbReference type="CDD" id="cd02440">
    <property type="entry name" value="AdoMet_MTases"/>
    <property type="match status" value="1"/>
</dbReference>
<evidence type="ECO:0000313" key="17">
    <source>
        <dbReference type="Proteomes" id="UP000595254"/>
    </source>
</evidence>
<evidence type="ECO:0000256" key="4">
    <source>
        <dbReference type="ARBA" id="ARBA00012140"/>
    </source>
</evidence>
<dbReference type="GO" id="GO:0005737">
    <property type="term" value="C:cytoplasm"/>
    <property type="evidence" value="ECO:0007669"/>
    <property type="project" value="UniProtKB-SubCell"/>
</dbReference>
<comment type="catalytic activity">
    <reaction evidence="13">
        <text>cytidine(967) in 16S rRNA + S-adenosyl-L-methionine = 5-methylcytidine(967) in 16S rRNA + S-adenosyl-L-homocysteine + H(+)</text>
        <dbReference type="Rhea" id="RHEA:42748"/>
        <dbReference type="Rhea" id="RHEA-COMP:10219"/>
        <dbReference type="Rhea" id="RHEA-COMP:10220"/>
        <dbReference type="ChEBI" id="CHEBI:15378"/>
        <dbReference type="ChEBI" id="CHEBI:57856"/>
        <dbReference type="ChEBI" id="CHEBI:59789"/>
        <dbReference type="ChEBI" id="CHEBI:74483"/>
        <dbReference type="ChEBI" id="CHEBI:82748"/>
        <dbReference type="EC" id="2.1.1.176"/>
    </reaction>
</comment>
<keyword evidence="9 14" id="KW-0949">S-adenosyl-L-methionine</keyword>
<dbReference type="InterPro" id="IPR004573">
    <property type="entry name" value="rRNA_ssu_MeTfrase_B"/>
</dbReference>
<dbReference type="InterPro" id="IPR001678">
    <property type="entry name" value="MeTrfase_RsmB-F_NOP2_dom"/>
</dbReference>
<dbReference type="InterPro" id="IPR049560">
    <property type="entry name" value="MeTrfase_RsmB-F_NOP2_cat"/>
</dbReference>
<evidence type="ECO:0000313" key="16">
    <source>
        <dbReference type="EMBL" id="QQT01594.1"/>
    </source>
</evidence>
<evidence type="ECO:0000256" key="11">
    <source>
        <dbReference type="ARBA" id="ARBA00030399"/>
    </source>
</evidence>
<dbReference type="PRINTS" id="PR02008">
    <property type="entry name" value="RCMTFAMILY"/>
</dbReference>
<keyword evidence="7 14" id="KW-0489">Methyltransferase</keyword>
<dbReference type="GO" id="GO:0003723">
    <property type="term" value="F:RNA binding"/>
    <property type="evidence" value="ECO:0007669"/>
    <property type="project" value="UniProtKB-UniRule"/>
</dbReference>
<dbReference type="EMBL" id="CP068053">
    <property type="protein sequence ID" value="QQT01594.1"/>
    <property type="molecule type" value="Genomic_DNA"/>
</dbReference>
<dbReference type="InterPro" id="IPR023267">
    <property type="entry name" value="RCMT"/>
</dbReference>
<accession>A0A974NPE8</accession>
<protein>
    <recommendedName>
        <fullName evidence="4">16S rRNA (cytosine(967)-C(5))-methyltransferase</fullName>
        <ecNumber evidence="4">2.1.1.176</ecNumber>
    </recommendedName>
    <alternativeName>
        <fullName evidence="11">16S rRNA m5C967 methyltransferase</fullName>
    </alternativeName>
    <alternativeName>
        <fullName evidence="12">rRNA (cytosine-C(5)-)-methyltransferase RsmB</fullName>
    </alternativeName>
</protein>
<sequence length="449" mass="50950">MTTIKKNVRELAVDVLESVEKNQSYSNLLLNSKIEKHNLSGVDNGLLTEITYGTIQRKMTLDYYLEPFVRDRKHTLSWVYNLLRISLYQMVYLDKVPDHAIIYEAVEIAKKRGHKGISSMVNGVLRNIQRQGVRPLTDIKDETERLAIATSHPQWLVERWIEQYGVEKTSEMCEINLTAPLQTVRVNTRKISRDELVRLLTEEGFEVEKSSIVPEAINCLRGNLVHSESYTLGFMTVQDESSMLVAHALGAVENDMVLDACAAPGGKTTHIAERLTTGQVSAIDLHDHKVKLIKKQAQRLGLRNIKTYVADSRDVQQKFSAEGFDRILIDAPCSGLGVMRRKPDIKYTKSKNDIIKLASIQTELLDAAAPLLKQGGRLVYSTCTVDQEENQRVAEAFLERHPDFEKDLELQERLPEGVQSFVEDNMLQIFPQDLDSDGFFISSFKKKSK</sequence>
<dbReference type="PANTHER" id="PTHR22807">
    <property type="entry name" value="NOP2 YEAST -RELATED NOL1/NOP2/FMU SUN DOMAIN-CONTAINING"/>
    <property type="match status" value="1"/>
</dbReference>
<dbReference type="InterPro" id="IPR006027">
    <property type="entry name" value="NusB_RsmB_TIM44"/>
</dbReference>
<evidence type="ECO:0000256" key="10">
    <source>
        <dbReference type="ARBA" id="ARBA00022884"/>
    </source>
</evidence>
<keyword evidence="8 14" id="KW-0808">Transferase</keyword>
<dbReference type="NCBIfam" id="TIGR00563">
    <property type="entry name" value="rsmB"/>
    <property type="match status" value="1"/>
</dbReference>
<comment type="similarity">
    <text evidence="3 14">Belongs to the class I-like SAM-binding methyltransferase superfamily. RsmB/NOP family.</text>
</comment>
<dbReference type="PANTHER" id="PTHR22807:SF53">
    <property type="entry name" value="RIBOSOMAL RNA SMALL SUBUNIT METHYLTRANSFERASE B-RELATED"/>
    <property type="match status" value="1"/>
</dbReference>
<dbReference type="InterPro" id="IPR035926">
    <property type="entry name" value="NusB-like_sf"/>
</dbReference>
<dbReference type="GO" id="GO:0008649">
    <property type="term" value="F:rRNA methyltransferase activity"/>
    <property type="evidence" value="ECO:0007669"/>
    <property type="project" value="InterPro"/>
</dbReference>
<dbReference type="FunFam" id="3.30.70.1170:FF:000003">
    <property type="entry name" value="16S rRNA (Cytosine(967)-C(5))-methyltransferase RsmB"/>
    <property type="match status" value="1"/>
</dbReference>
<dbReference type="Gene3D" id="3.40.50.150">
    <property type="entry name" value="Vaccinia Virus protein VP39"/>
    <property type="match status" value="1"/>
</dbReference>
<organism evidence="16 17">
    <name type="scientific">Peribacillus psychrosaccharolyticus</name>
    <name type="common">Bacillus psychrosaccharolyticus</name>
    <dbReference type="NCBI Taxonomy" id="1407"/>
    <lineage>
        <taxon>Bacteria</taxon>
        <taxon>Bacillati</taxon>
        <taxon>Bacillota</taxon>
        <taxon>Bacilli</taxon>
        <taxon>Bacillales</taxon>
        <taxon>Bacillaceae</taxon>
        <taxon>Peribacillus</taxon>
    </lineage>
</organism>
<dbReference type="Pfam" id="PF22458">
    <property type="entry name" value="RsmF-B_ferredox"/>
    <property type="match status" value="1"/>
</dbReference>
<name>A0A974NPE8_PERPY</name>
<evidence type="ECO:0000256" key="12">
    <source>
        <dbReference type="ARBA" id="ARBA00031088"/>
    </source>
</evidence>
<keyword evidence="5" id="KW-0963">Cytoplasm</keyword>
<evidence type="ECO:0000256" key="14">
    <source>
        <dbReference type="PROSITE-ProRule" id="PRU01023"/>
    </source>
</evidence>
<dbReference type="FunFam" id="3.40.50.150:FF:000022">
    <property type="entry name" value="Ribosomal RNA small subunit methyltransferase B"/>
    <property type="match status" value="1"/>
</dbReference>
<dbReference type="NCBIfam" id="NF011494">
    <property type="entry name" value="PRK14902.1"/>
    <property type="match status" value="1"/>
</dbReference>
<feature type="domain" description="SAM-dependent MTase RsmB/NOP-type" evidence="15">
    <location>
        <begin position="172"/>
        <end position="447"/>
    </location>
</feature>
<keyword evidence="6" id="KW-0698">rRNA processing</keyword>
<dbReference type="Proteomes" id="UP000595254">
    <property type="component" value="Chromosome"/>
</dbReference>
<comment type="function">
    <text evidence="1">Specifically methylates the cytosine at position 967 (m5C967) of 16S rRNA.</text>
</comment>
<evidence type="ECO:0000256" key="2">
    <source>
        <dbReference type="ARBA" id="ARBA00004496"/>
    </source>
</evidence>
<feature type="binding site" evidence="14">
    <location>
        <begin position="261"/>
        <end position="267"/>
    </location>
    <ligand>
        <name>S-adenosyl-L-methionine</name>
        <dbReference type="ChEBI" id="CHEBI:59789"/>
    </ligand>
</feature>
<dbReference type="PROSITE" id="PS01153">
    <property type="entry name" value="NOL1_NOP2_SUN"/>
    <property type="match status" value="1"/>
</dbReference>
<feature type="binding site" evidence="14">
    <location>
        <position position="311"/>
    </location>
    <ligand>
        <name>S-adenosyl-L-methionine</name>
        <dbReference type="ChEBI" id="CHEBI:59789"/>
    </ligand>
</feature>
<dbReference type="SUPFAM" id="SSF53335">
    <property type="entry name" value="S-adenosyl-L-methionine-dependent methyltransferases"/>
    <property type="match status" value="1"/>
</dbReference>
<feature type="binding site" evidence="14">
    <location>
        <position position="330"/>
    </location>
    <ligand>
        <name>S-adenosyl-L-methionine</name>
        <dbReference type="ChEBI" id="CHEBI:59789"/>
    </ligand>
</feature>
<feature type="active site" description="Nucleophile" evidence="14">
    <location>
        <position position="383"/>
    </location>
</feature>
<evidence type="ECO:0000256" key="6">
    <source>
        <dbReference type="ARBA" id="ARBA00022552"/>
    </source>
</evidence>
<dbReference type="InterPro" id="IPR018314">
    <property type="entry name" value="RsmB/NOL1/NOP2-like_CS"/>
</dbReference>
<evidence type="ECO:0000256" key="7">
    <source>
        <dbReference type="ARBA" id="ARBA00022603"/>
    </source>
</evidence>
<dbReference type="Gene3D" id="1.10.940.10">
    <property type="entry name" value="NusB-like"/>
    <property type="match status" value="1"/>
</dbReference>
<evidence type="ECO:0000256" key="3">
    <source>
        <dbReference type="ARBA" id="ARBA00007494"/>
    </source>
</evidence>
<evidence type="ECO:0000256" key="1">
    <source>
        <dbReference type="ARBA" id="ARBA00002724"/>
    </source>
</evidence>
<dbReference type="Gene3D" id="3.30.70.1170">
    <property type="entry name" value="Sun protein, domain 3"/>
    <property type="match status" value="1"/>
</dbReference>
<dbReference type="InterPro" id="IPR054728">
    <property type="entry name" value="RsmB-like_ferredoxin"/>
</dbReference>
<comment type="subcellular location">
    <subcellularLocation>
        <location evidence="2">Cytoplasm</location>
    </subcellularLocation>
</comment>
<evidence type="ECO:0000256" key="9">
    <source>
        <dbReference type="ARBA" id="ARBA00022691"/>
    </source>
</evidence>
<evidence type="ECO:0000256" key="5">
    <source>
        <dbReference type="ARBA" id="ARBA00022490"/>
    </source>
</evidence>
<proteinExistence type="inferred from homology"/>